<evidence type="ECO:0000256" key="8">
    <source>
        <dbReference type="ARBA" id="ARBA00049215"/>
    </source>
</evidence>
<dbReference type="CDD" id="cd07110">
    <property type="entry name" value="ALDH_F10_BADH"/>
    <property type="match status" value="1"/>
</dbReference>
<keyword evidence="9" id="KW-0863">Zinc-finger</keyword>
<proteinExistence type="inferred from homology"/>
<evidence type="ECO:0000256" key="1">
    <source>
        <dbReference type="ARBA" id="ARBA00009986"/>
    </source>
</evidence>
<keyword evidence="9" id="KW-0479">Metal-binding</keyword>
<keyword evidence="2 11" id="KW-0560">Oxidoreductase</keyword>
<feature type="compositionally biased region" description="Low complexity" evidence="12">
    <location>
        <begin position="557"/>
        <end position="593"/>
    </location>
</feature>
<evidence type="ECO:0000259" key="13">
    <source>
        <dbReference type="PROSITE" id="PS50089"/>
    </source>
</evidence>
<comment type="caution">
    <text evidence="14">The sequence shown here is derived from an EMBL/GenBank/DDBJ whole genome shotgun (WGS) entry which is preliminary data.</text>
</comment>
<evidence type="ECO:0000313" key="15">
    <source>
        <dbReference type="Proteomes" id="UP000593562"/>
    </source>
</evidence>
<dbReference type="EC" id="1.2.1.19" evidence="6"/>
<dbReference type="Proteomes" id="UP000593562">
    <property type="component" value="Unassembled WGS sequence"/>
</dbReference>
<feature type="compositionally biased region" description="Polar residues" evidence="12">
    <location>
        <begin position="621"/>
        <end position="633"/>
    </location>
</feature>
<evidence type="ECO:0000256" key="12">
    <source>
        <dbReference type="SAM" id="MobiDB-lite"/>
    </source>
</evidence>
<dbReference type="Gene3D" id="3.40.605.10">
    <property type="entry name" value="Aldehyde Dehydrogenase, Chain A, domain 1"/>
    <property type="match status" value="1"/>
</dbReference>
<comment type="similarity">
    <text evidence="1 11">Belongs to the aldehyde dehydrogenase family.</text>
</comment>
<dbReference type="InterPro" id="IPR029510">
    <property type="entry name" value="Ald_DH_CS_GLU"/>
</dbReference>
<reference evidence="14 15" key="1">
    <citation type="journal article" date="2020" name="Nat. Commun.">
        <title>Genome of Tripterygium wilfordii and identification of cytochrome P450 involved in triptolide biosynthesis.</title>
        <authorList>
            <person name="Tu L."/>
            <person name="Su P."/>
            <person name="Zhang Z."/>
            <person name="Gao L."/>
            <person name="Wang J."/>
            <person name="Hu T."/>
            <person name="Zhou J."/>
            <person name="Zhang Y."/>
            <person name="Zhao Y."/>
            <person name="Liu Y."/>
            <person name="Song Y."/>
            <person name="Tong Y."/>
            <person name="Lu Y."/>
            <person name="Yang J."/>
            <person name="Xu C."/>
            <person name="Jia M."/>
            <person name="Peters R.J."/>
            <person name="Huang L."/>
            <person name="Gao W."/>
        </authorList>
    </citation>
    <scope>NUCLEOTIDE SEQUENCE [LARGE SCALE GENOMIC DNA]</scope>
    <source>
        <strain evidence="15">cv. XIE 37</strain>
        <tissue evidence="14">Leaf</tissue>
    </source>
</reference>
<dbReference type="GO" id="GO:0110095">
    <property type="term" value="P:cellular detoxification of aldehyde"/>
    <property type="evidence" value="ECO:0007669"/>
    <property type="project" value="UniProtKB-ARBA"/>
</dbReference>
<sequence length="796" mass="86661">MATTIPNRQLFIDGAWREPVLKKRIPVVNPATEQIIGDIAAGTAEDVGLAVEAARRAFTRNKGKDWSSASGAVRAKYLRAIAAKVTERKSELAKFEAIDCGKPLDEAAWDIDDVAGCFEYYADLAEGLDAKQKAPISLPMEAFKSYVLKEPLGVVGLITPWNYPLLMATWKVAPALAAGCTAVLKPSELASVTCLELAEICREVGLPSGVLNIITGLGPEAGAPLAAHPNVDKIAFTGSSVTGSKIMTAAAQMVKPVSLELGGKSPIVVFEDIDLDKAAEWTAFGCFWTNGQICSATSRLIVHEKIAEEFLDKLVKWCKNIKISDPLEEGCRMGPVVSGGQYEKICKFISTAKSEGATILCGGARPKHLTKGYFIEPTIITNVTNSMQIWREEVFGPVLCVKTFSTEDEAIELANNTHYGLGAAVISNDLERCDRVSKKLGFFANNLISQVQSISATMVSDSVNVYLSSVPGTRDFGKKKRANRNAKLKQCKLDARREQWLSQGSVKYKGFKDGTNREGMPDVGIERNRPMNDLEMRRRSHGIEENDGSIHHESDSESPSNSPTSILLGGTDSGTNFTGSSSSSSSCGGRCSGNITEEEEGEDDGCLDDWEAVADALVASDNQESRNSCQEPPQETEPVEHLNSKSSAGVRLGLENSKREGSRMVPENPMHNRAWRPDDAFRPQSLPNLLKQRSFPNTDRHFGQGRIPWIHSSAVSVPSSCPICYEDLDPTDSSFLPCLCGFMLCLFCHKRILEGDGRCPGCRKPYEHNAMEAEPSVHGHSPTFLLARSYSLIERS</sequence>
<dbReference type="Gene3D" id="3.30.40.10">
    <property type="entry name" value="Zinc/RING finger domain, C3HC4 (zinc finger)"/>
    <property type="match status" value="1"/>
</dbReference>
<protein>
    <recommendedName>
        <fullName evidence="6">aminobutyraldehyde dehydrogenase</fullName>
        <ecNumber evidence="6">1.2.1.19</ecNumber>
    </recommendedName>
</protein>
<evidence type="ECO:0000256" key="5">
    <source>
        <dbReference type="ARBA" id="ARBA00037921"/>
    </source>
</evidence>
<dbReference type="Gene3D" id="3.40.309.10">
    <property type="entry name" value="Aldehyde Dehydrogenase, Chain A, domain 2"/>
    <property type="match status" value="1"/>
</dbReference>
<comment type="catalytic activity">
    <reaction evidence="8">
        <text>4-aminobutanal + NAD(+) + H2O = 4-aminobutanoate + NADH + 2 H(+)</text>
        <dbReference type="Rhea" id="RHEA:19105"/>
        <dbReference type="ChEBI" id="CHEBI:15377"/>
        <dbReference type="ChEBI" id="CHEBI:15378"/>
        <dbReference type="ChEBI" id="CHEBI:57540"/>
        <dbReference type="ChEBI" id="CHEBI:57945"/>
        <dbReference type="ChEBI" id="CHEBI:58264"/>
        <dbReference type="ChEBI" id="CHEBI:59888"/>
        <dbReference type="EC" id="1.2.1.19"/>
    </reaction>
    <physiologicalReaction direction="left-to-right" evidence="8">
        <dbReference type="Rhea" id="RHEA:19106"/>
    </physiologicalReaction>
</comment>
<organism evidence="14 15">
    <name type="scientific">Tripterygium wilfordii</name>
    <name type="common">Thunder God vine</name>
    <dbReference type="NCBI Taxonomy" id="458696"/>
    <lineage>
        <taxon>Eukaryota</taxon>
        <taxon>Viridiplantae</taxon>
        <taxon>Streptophyta</taxon>
        <taxon>Embryophyta</taxon>
        <taxon>Tracheophyta</taxon>
        <taxon>Spermatophyta</taxon>
        <taxon>Magnoliopsida</taxon>
        <taxon>eudicotyledons</taxon>
        <taxon>Gunneridae</taxon>
        <taxon>Pentapetalae</taxon>
        <taxon>rosids</taxon>
        <taxon>fabids</taxon>
        <taxon>Celastrales</taxon>
        <taxon>Celastraceae</taxon>
        <taxon>Tripterygium</taxon>
    </lineage>
</organism>
<dbReference type="SUPFAM" id="SSF53720">
    <property type="entry name" value="ALDH-like"/>
    <property type="match status" value="1"/>
</dbReference>
<dbReference type="FunFam" id="3.40.309.10:FF:000012">
    <property type="entry name" value="Betaine aldehyde dehydrogenase"/>
    <property type="match status" value="1"/>
</dbReference>
<dbReference type="InterPro" id="IPR039515">
    <property type="entry name" value="NOT4_mRING-HC-C4C4"/>
</dbReference>
<evidence type="ECO:0000256" key="2">
    <source>
        <dbReference type="ARBA" id="ARBA00023002"/>
    </source>
</evidence>
<keyword evidence="4" id="KW-0915">Sodium</keyword>
<name>A0A7J7CKZ2_TRIWF</name>
<dbReference type="FunFam" id="3.40.605.10:FF:000007">
    <property type="entry name" value="NAD/NADP-dependent betaine aldehyde dehydrogenase"/>
    <property type="match status" value="1"/>
</dbReference>
<dbReference type="CDD" id="cd16618">
    <property type="entry name" value="mRING-HC-C4C4_CNOT4"/>
    <property type="match status" value="1"/>
</dbReference>
<dbReference type="InterPro" id="IPR013083">
    <property type="entry name" value="Znf_RING/FYVE/PHD"/>
</dbReference>
<evidence type="ECO:0000256" key="3">
    <source>
        <dbReference type="ARBA" id="ARBA00023027"/>
    </source>
</evidence>
<dbReference type="PANTHER" id="PTHR43860:SF2">
    <property type="entry name" value="BETAINE ALDEHYDE DEHYDROGENASE-RELATED"/>
    <property type="match status" value="1"/>
</dbReference>
<dbReference type="EMBL" id="JAAARO010000015">
    <property type="protein sequence ID" value="KAF5734732.1"/>
    <property type="molecule type" value="Genomic_DNA"/>
</dbReference>
<gene>
    <name evidence="14" type="ORF">HS088_TW15G00224</name>
</gene>
<dbReference type="InterPro" id="IPR001841">
    <property type="entry name" value="Znf_RING"/>
</dbReference>
<dbReference type="GO" id="GO:0019145">
    <property type="term" value="F:aminobutyraldehyde dehydrogenase (NAD+) activity"/>
    <property type="evidence" value="ECO:0007669"/>
    <property type="project" value="UniProtKB-EC"/>
</dbReference>
<dbReference type="Pfam" id="PF14570">
    <property type="entry name" value="zf-RING_4"/>
    <property type="match status" value="1"/>
</dbReference>
<feature type="compositionally biased region" description="Basic and acidic residues" evidence="12">
    <location>
        <begin position="510"/>
        <end position="555"/>
    </location>
</feature>
<dbReference type="SUPFAM" id="SSF57850">
    <property type="entry name" value="RING/U-box"/>
    <property type="match status" value="1"/>
</dbReference>
<evidence type="ECO:0000256" key="7">
    <source>
        <dbReference type="ARBA" id="ARBA00047421"/>
    </source>
</evidence>
<keyword evidence="3" id="KW-0520">NAD</keyword>
<dbReference type="InterPro" id="IPR016161">
    <property type="entry name" value="Ald_DH/histidinol_DH"/>
</dbReference>
<dbReference type="InterPro" id="IPR016163">
    <property type="entry name" value="Ald_DH_C"/>
</dbReference>
<keyword evidence="15" id="KW-1185">Reference proteome</keyword>
<comment type="catalytic activity">
    <reaction evidence="7">
        <text>3-aminopropanal + NAD(+) + H2O = beta-alanine + NADH + 2 H(+)</text>
        <dbReference type="Rhea" id="RHEA:30695"/>
        <dbReference type="ChEBI" id="CHEBI:15377"/>
        <dbReference type="ChEBI" id="CHEBI:15378"/>
        <dbReference type="ChEBI" id="CHEBI:57540"/>
        <dbReference type="ChEBI" id="CHEBI:57945"/>
        <dbReference type="ChEBI" id="CHEBI:57966"/>
        <dbReference type="ChEBI" id="CHEBI:58374"/>
    </reaction>
    <physiologicalReaction direction="left-to-right" evidence="7">
        <dbReference type="Rhea" id="RHEA:30696"/>
    </physiologicalReaction>
</comment>
<dbReference type="GO" id="GO:0008270">
    <property type="term" value="F:zinc ion binding"/>
    <property type="evidence" value="ECO:0007669"/>
    <property type="project" value="UniProtKB-KW"/>
</dbReference>
<feature type="active site" evidence="10">
    <location>
        <position position="260"/>
    </location>
</feature>
<dbReference type="Pfam" id="PF00171">
    <property type="entry name" value="Aldedh"/>
    <property type="match status" value="1"/>
</dbReference>
<dbReference type="InterPro" id="IPR016162">
    <property type="entry name" value="Ald_DH_N"/>
</dbReference>
<dbReference type="InterPro" id="IPR016160">
    <property type="entry name" value="Ald_DH_CS_CYS"/>
</dbReference>
<feature type="domain" description="RING-type" evidence="13">
    <location>
        <begin position="721"/>
        <end position="763"/>
    </location>
</feature>
<evidence type="ECO:0000256" key="10">
    <source>
        <dbReference type="PROSITE-ProRule" id="PRU10007"/>
    </source>
</evidence>
<dbReference type="InterPro" id="IPR015590">
    <property type="entry name" value="Aldehyde_DH_dom"/>
</dbReference>
<comment type="pathway">
    <text evidence="5">Amine and polyamine biosynthesis; betaine biosynthesis via choline pathway; betaine from betaine aldehyde: step 1/1.</text>
</comment>
<feature type="region of interest" description="Disordered" evidence="12">
    <location>
        <begin position="508"/>
        <end position="604"/>
    </location>
</feature>
<dbReference type="PROSITE" id="PS00070">
    <property type="entry name" value="ALDEHYDE_DEHYDR_CYS"/>
    <property type="match status" value="1"/>
</dbReference>
<dbReference type="InParanoid" id="A0A7J7CKZ2"/>
<evidence type="ECO:0000256" key="9">
    <source>
        <dbReference type="PROSITE-ProRule" id="PRU00175"/>
    </source>
</evidence>
<dbReference type="FunFam" id="3.30.40.10:FF:000383">
    <property type="entry name" value="RING/U-box superfamily protein"/>
    <property type="match status" value="1"/>
</dbReference>
<feature type="region of interest" description="Disordered" evidence="12">
    <location>
        <begin position="621"/>
        <end position="683"/>
    </location>
</feature>
<evidence type="ECO:0000313" key="14">
    <source>
        <dbReference type="EMBL" id="KAF5734732.1"/>
    </source>
</evidence>
<evidence type="ECO:0000256" key="11">
    <source>
        <dbReference type="RuleBase" id="RU003345"/>
    </source>
</evidence>
<evidence type="ECO:0000256" key="4">
    <source>
        <dbReference type="ARBA" id="ARBA00023053"/>
    </source>
</evidence>
<keyword evidence="9" id="KW-0862">Zinc</keyword>
<dbReference type="AlphaFoldDB" id="A0A7J7CKZ2"/>
<evidence type="ECO:0000256" key="6">
    <source>
        <dbReference type="ARBA" id="ARBA00039138"/>
    </source>
</evidence>
<accession>A0A7J7CKZ2</accession>
<dbReference type="PROSITE" id="PS50089">
    <property type="entry name" value="ZF_RING_2"/>
    <property type="match status" value="1"/>
</dbReference>
<dbReference type="PROSITE" id="PS00687">
    <property type="entry name" value="ALDEHYDE_DEHYDR_GLU"/>
    <property type="match status" value="1"/>
</dbReference>
<dbReference type="PANTHER" id="PTHR43860">
    <property type="entry name" value="BETAINE ALDEHYDE DEHYDROGENASE"/>
    <property type="match status" value="1"/>
</dbReference>